<gene>
    <name evidence="1" type="ORF">EEDITHA_LOCUS7213</name>
</gene>
<protein>
    <submittedName>
        <fullName evidence="1">Uncharacterized protein</fullName>
    </submittedName>
</protein>
<organism evidence="1 2">
    <name type="scientific">Euphydryas editha</name>
    <name type="common">Edith's checkerspot</name>
    <dbReference type="NCBI Taxonomy" id="104508"/>
    <lineage>
        <taxon>Eukaryota</taxon>
        <taxon>Metazoa</taxon>
        <taxon>Ecdysozoa</taxon>
        <taxon>Arthropoda</taxon>
        <taxon>Hexapoda</taxon>
        <taxon>Insecta</taxon>
        <taxon>Pterygota</taxon>
        <taxon>Neoptera</taxon>
        <taxon>Endopterygota</taxon>
        <taxon>Lepidoptera</taxon>
        <taxon>Glossata</taxon>
        <taxon>Ditrysia</taxon>
        <taxon>Papilionoidea</taxon>
        <taxon>Nymphalidae</taxon>
        <taxon>Nymphalinae</taxon>
        <taxon>Euphydryas</taxon>
    </lineage>
</organism>
<dbReference type="Proteomes" id="UP001153954">
    <property type="component" value="Unassembled WGS sequence"/>
</dbReference>
<keyword evidence="2" id="KW-1185">Reference proteome</keyword>
<proteinExistence type="predicted"/>
<evidence type="ECO:0000313" key="2">
    <source>
        <dbReference type="Proteomes" id="UP001153954"/>
    </source>
</evidence>
<name>A0AAU9TZS3_EUPED</name>
<comment type="caution">
    <text evidence="1">The sequence shown here is derived from an EMBL/GenBank/DDBJ whole genome shotgun (WGS) entry which is preliminary data.</text>
</comment>
<dbReference type="AlphaFoldDB" id="A0AAU9TZS3"/>
<sequence length="75" mass="8695">MHKGAMHADDMGYIFKYPFSKLADTKDKEMILLSNGATIEDSPLYLKIGDQFTMKAGYEPKKMAVYKEIYDKYMK</sequence>
<dbReference type="EMBL" id="CAKOGL010000010">
    <property type="protein sequence ID" value="CAH2091337.1"/>
    <property type="molecule type" value="Genomic_DNA"/>
</dbReference>
<accession>A0AAU9TZS3</accession>
<reference evidence="1" key="1">
    <citation type="submission" date="2022-03" db="EMBL/GenBank/DDBJ databases">
        <authorList>
            <person name="Tunstrom K."/>
        </authorList>
    </citation>
    <scope>NUCLEOTIDE SEQUENCE</scope>
</reference>
<evidence type="ECO:0000313" key="1">
    <source>
        <dbReference type="EMBL" id="CAH2091337.1"/>
    </source>
</evidence>